<dbReference type="Proteomes" id="UP000325313">
    <property type="component" value="Unassembled WGS sequence"/>
</dbReference>
<name>A0A5B0SMV8_PUCGR</name>
<evidence type="ECO:0000313" key="2">
    <source>
        <dbReference type="EMBL" id="KAA1139210.1"/>
    </source>
</evidence>
<dbReference type="AlphaFoldDB" id="A0A5B0SMV8"/>
<feature type="compositionally biased region" description="Basic and acidic residues" evidence="1">
    <location>
        <begin position="23"/>
        <end position="34"/>
    </location>
</feature>
<accession>A0A5B0SMV8</accession>
<comment type="caution">
    <text evidence="2">The sequence shown here is derived from an EMBL/GenBank/DDBJ whole genome shotgun (WGS) entry which is preliminary data.</text>
</comment>
<protein>
    <submittedName>
        <fullName evidence="2">Uncharacterized protein</fullName>
    </submittedName>
</protein>
<gene>
    <name evidence="2" type="ORF">PGTUg99_037365</name>
</gene>
<feature type="region of interest" description="Disordered" evidence="1">
    <location>
        <begin position="23"/>
        <end position="47"/>
    </location>
</feature>
<evidence type="ECO:0000313" key="3">
    <source>
        <dbReference type="Proteomes" id="UP000325313"/>
    </source>
</evidence>
<dbReference type="EMBL" id="VDEP01000001">
    <property type="protein sequence ID" value="KAA1139210.1"/>
    <property type="molecule type" value="Genomic_DNA"/>
</dbReference>
<reference evidence="2 3" key="1">
    <citation type="submission" date="2019-05" db="EMBL/GenBank/DDBJ databases">
        <title>Emergence of the Ug99 lineage of the wheat stem rust pathogen through somatic hybridization.</title>
        <authorList>
            <person name="Li F."/>
            <person name="Upadhyaya N.M."/>
            <person name="Sperschneider J."/>
            <person name="Matny O."/>
            <person name="Nguyen-Phuc H."/>
            <person name="Mago R."/>
            <person name="Raley C."/>
            <person name="Miller M.E."/>
            <person name="Silverstein K.A.T."/>
            <person name="Henningsen E."/>
            <person name="Hirsch C.D."/>
            <person name="Visser B."/>
            <person name="Pretorius Z.A."/>
            <person name="Steffenson B.J."/>
            <person name="Schwessinger B."/>
            <person name="Dodds P.N."/>
            <person name="Figueroa M."/>
        </authorList>
    </citation>
    <scope>NUCLEOTIDE SEQUENCE [LARGE SCALE GENOMIC DNA]</scope>
    <source>
        <strain evidence="2 3">Ug99</strain>
    </source>
</reference>
<sequence length="97" mass="11102">MRCISHPPPSPAATLSTATTLKNKDIKNVQDHDGHHHHHPATNYCAQPNHPNQGYFRISESDNQWLRLLETQKQTIPPVAAKFFHPKWRKPVYTSST</sequence>
<evidence type="ECO:0000256" key="1">
    <source>
        <dbReference type="SAM" id="MobiDB-lite"/>
    </source>
</evidence>
<proteinExistence type="predicted"/>
<organism evidence="2 3">
    <name type="scientific">Puccinia graminis f. sp. tritici</name>
    <dbReference type="NCBI Taxonomy" id="56615"/>
    <lineage>
        <taxon>Eukaryota</taxon>
        <taxon>Fungi</taxon>
        <taxon>Dikarya</taxon>
        <taxon>Basidiomycota</taxon>
        <taxon>Pucciniomycotina</taxon>
        <taxon>Pucciniomycetes</taxon>
        <taxon>Pucciniales</taxon>
        <taxon>Pucciniaceae</taxon>
        <taxon>Puccinia</taxon>
    </lineage>
</organism>